<gene>
    <name evidence="1" type="ORF">LXD69_09495</name>
</gene>
<name>A0ABY4HI87_9FLAO</name>
<evidence type="ECO:0008006" key="3">
    <source>
        <dbReference type="Google" id="ProtNLM"/>
    </source>
</evidence>
<evidence type="ECO:0000313" key="1">
    <source>
        <dbReference type="EMBL" id="UOX32288.1"/>
    </source>
</evidence>
<reference evidence="1" key="1">
    <citation type="submission" date="2021-12" db="EMBL/GenBank/DDBJ databases">
        <authorList>
            <person name="Cha I.-T."/>
            <person name="Lee K.-E."/>
            <person name="Park S.-J."/>
        </authorList>
    </citation>
    <scope>NUCLEOTIDE SEQUENCE</scope>
    <source>
        <strain evidence="1">YSM-43</strain>
    </source>
</reference>
<organism evidence="1 2">
    <name type="scientific">Flavobacterium sediminilitoris</name>
    <dbReference type="NCBI Taxonomy" id="2024526"/>
    <lineage>
        <taxon>Bacteria</taxon>
        <taxon>Pseudomonadati</taxon>
        <taxon>Bacteroidota</taxon>
        <taxon>Flavobacteriia</taxon>
        <taxon>Flavobacteriales</taxon>
        <taxon>Flavobacteriaceae</taxon>
        <taxon>Flavobacterium</taxon>
    </lineage>
</organism>
<accession>A0ABY4HI87</accession>
<dbReference type="EMBL" id="CP090145">
    <property type="protein sequence ID" value="UOX32288.1"/>
    <property type="molecule type" value="Genomic_DNA"/>
</dbReference>
<dbReference type="RefSeq" id="WP_246914859.1">
    <property type="nucleotide sequence ID" value="NZ_CP090145.1"/>
</dbReference>
<dbReference type="Proteomes" id="UP000830454">
    <property type="component" value="Chromosome"/>
</dbReference>
<proteinExistence type="predicted"/>
<keyword evidence="2" id="KW-1185">Reference proteome</keyword>
<evidence type="ECO:0000313" key="2">
    <source>
        <dbReference type="Proteomes" id="UP000830454"/>
    </source>
</evidence>
<sequence>MILLINSFFLLNCSGIHRVYENNNLDLNNKSTQYVVEKFDAKENNKSILFFTSGFEGVNIKIVNGKNEILEEDVETVHQIGFATLKTINNDFPVDVFISSNQEKLITLKKEDLKKNKFIYISKNIEKKNNYKVEYSNSVKSFF</sequence>
<protein>
    <recommendedName>
        <fullName evidence="3">Lipoprotein</fullName>
    </recommendedName>
</protein>
<reference evidence="1" key="2">
    <citation type="submission" date="2022-04" db="EMBL/GenBank/DDBJ databases">
        <title>Complete Genome Sequence of Flavobacterium sediminilitoris YSM-43, Isolated from a Tidal Sediment.</title>
        <authorList>
            <person name="Lee P.A."/>
        </authorList>
    </citation>
    <scope>NUCLEOTIDE SEQUENCE</scope>
    <source>
        <strain evidence="1">YSM-43</strain>
    </source>
</reference>